<feature type="compositionally biased region" description="Basic and acidic residues" evidence="1">
    <location>
        <begin position="14"/>
        <end position="37"/>
    </location>
</feature>
<evidence type="ECO:0000256" key="1">
    <source>
        <dbReference type="SAM" id="MobiDB-lite"/>
    </source>
</evidence>
<evidence type="ECO:0000313" key="2">
    <source>
        <dbReference type="EMBL" id="KAG6532306.1"/>
    </source>
</evidence>
<protein>
    <submittedName>
        <fullName evidence="2">Uncharacterized protein</fullName>
    </submittedName>
</protein>
<sequence>MRSLCSSDAFAEAMRPREGHANGDASKERTVHVTGDRRQIESAKEVFKEVMNQDDYPIHSRSIIEEFEKSEFFVEKRKTSISHCHQLKRDKWRSSFPLKKL</sequence>
<comment type="caution">
    <text evidence="2">The sequence shown here is derived from an EMBL/GenBank/DDBJ whole genome shotgun (WGS) entry which is preliminary data.</text>
</comment>
<gene>
    <name evidence="2" type="ORF">ZIOFF_006146</name>
</gene>
<dbReference type="Proteomes" id="UP000734854">
    <property type="component" value="Unassembled WGS sequence"/>
</dbReference>
<name>A0A8J5IC41_ZINOF</name>
<reference evidence="2 3" key="1">
    <citation type="submission" date="2020-08" db="EMBL/GenBank/DDBJ databases">
        <title>Plant Genome Project.</title>
        <authorList>
            <person name="Zhang R.-G."/>
        </authorList>
    </citation>
    <scope>NUCLEOTIDE SEQUENCE [LARGE SCALE GENOMIC DNA]</scope>
    <source>
        <tissue evidence="2">Rhizome</tissue>
    </source>
</reference>
<proteinExistence type="predicted"/>
<keyword evidence="3" id="KW-1185">Reference proteome</keyword>
<organism evidence="2 3">
    <name type="scientific">Zingiber officinale</name>
    <name type="common">Ginger</name>
    <name type="synonym">Amomum zingiber</name>
    <dbReference type="NCBI Taxonomy" id="94328"/>
    <lineage>
        <taxon>Eukaryota</taxon>
        <taxon>Viridiplantae</taxon>
        <taxon>Streptophyta</taxon>
        <taxon>Embryophyta</taxon>
        <taxon>Tracheophyta</taxon>
        <taxon>Spermatophyta</taxon>
        <taxon>Magnoliopsida</taxon>
        <taxon>Liliopsida</taxon>
        <taxon>Zingiberales</taxon>
        <taxon>Zingiberaceae</taxon>
        <taxon>Zingiber</taxon>
    </lineage>
</organism>
<accession>A0A8J5IC41</accession>
<feature type="region of interest" description="Disordered" evidence="1">
    <location>
        <begin position="1"/>
        <end position="37"/>
    </location>
</feature>
<evidence type="ECO:0000313" key="3">
    <source>
        <dbReference type="Proteomes" id="UP000734854"/>
    </source>
</evidence>
<dbReference type="AlphaFoldDB" id="A0A8J5IC41"/>
<dbReference type="EMBL" id="JACMSC010000002">
    <property type="protein sequence ID" value="KAG6532306.1"/>
    <property type="molecule type" value="Genomic_DNA"/>
</dbReference>